<dbReference type="Pfam" id="PF13771">
    <property type="entry name" value="zf-HC5HC2H"/>
    <property type="match status" value="1"/>
</dbReference>
<keyword evidence="6" id="KW-0067">ATP-binding</keyword>
<feature type="compositionally biased region" description="Basic and acidic residues" evidence="7">
    <location>
        <begin position="30"/>
        <end position="44"/>
    </location>
</feature>
<dbReference type="InterPro" id="IPR034732">
    <property type="entry name" value="EPHD"/>
</dbReference>
<keyword evidence="2" id="KW-0479">Metal-binding</keyword>
<comment type="similarity">
    <text evidence="1">Belongs to the AAA ATPase family.</text>
</comment>
<dbReference type="RefSeq" id="XP_019096372.1">
    <property type="nucleotide sequence ID" value="XM_019240827.1"/>
</dbReference>
<dbReference type="PANTHER" id="PTHR23069">
    <property type="entry name" value="AAA DOMAIN-CONTAINING"/>
    <property type="match status" value="1"/>
</dbReference>
<dbReference type="Proteomes" id="UP000694864">
    <property type="component" value="Chromosome 19"/>
</dbReference>
<feature type="domain" description="PHD-type" evidence="8">
    <location>
        <begin position="492"/>
        <end position="605"/>
    </location>
</feature>
<keyword evidence="9" id="KW-1185">Reference proteome</keyword>
<evidence type="ECO:0000256" key="2">
    <source>
        <dbReference type="ARBA" id="ARBA00022723"/>
    </source>
</evidence>
<keyword evidence="5" id="KW-0862">Zinc</keyword>
<dbReference type="PROSITE" id="PS51805">
    <property type="entry name" value="EPHD"/>
    <property type="match status" value="1"/>
</dbReference>
<feature type="compositionally biased region" description="Basic residues" evidence="7">
    <location>
        <begin position="132"/>
        <end position="145"/>
    </location>
</feature>
<feature type="region of interest" description="Disordered" evidence="7">
    <location>
        <begin position="1404"/>
        <end position="1459"/>
    </location>
</feature>
<feature type="compositionally biased region" description="Polar residues" evidence="7">
    <location>
        <begin position="1442"/>
        <end position="1459"/>
    </location>
</feature>
<organism evidence="9 10">
    <name type="scientific">Camelina sativa</name>
    <name type="common">False flax</name>
    <name type="synonym">Myagrum sativum</name>
    <dbReference type="NCBI Taxonomy" id="90675"/>
    <lineage>
        <taxon>Eukaryota</taxon>
        <taxon>Viridiplantae</taxon>
        <taxon>Streptophyta</taxon>
        <taxon>Embryophyta</taxon>
        <taxon>Tracheophyta</taxon>
        <taxon>Spermatophyta</taxon>
        <taxon>Magnoliopsida</taxon>
        <taxon>eudicotyledons</taxon>
        <taxon>Gunneridae</taxon>
        <taxon>Pentapetalae</taxon>
        <taxon>rosids</taxon>
        <taxon>malvids</taxon>
        <taxon>Brassicales</taxon>
        <taxon>Brassicaceae</taxon>
        <taxon>Camelineae</taxon>
        <taxon>Camelina</taxon>
    </lineage>
</organism>
<name>A0ABM1RBI4_CAMSA</name>
<evidence type="ECO:0000313" key="10">
    <source>
        <dbReference type="RefSeq" id="XP_019096372.1"/>
    </source>
</evidence>
<reference evidence="9" key="1">
    <citation type="journal article" date="2014" name="Nat. Commun.">
        <title>The emerging biofuel crop Camelina sativa retains a highly undifferentiated hexaploid genome structure.</title>
        <authorList>
            <person name="Kagale S."/>
            <person name="Koh C."/>
            <person name="Nixon J."/>
            <person name="Bollina V."/>
            <person name="Clarke W.E."/>
            <person name="Tuteja R."/>
            <person name="Spillane C."/>
            <person name="Robinson S.J."/>
            <person name="Links M.G."/>
            <person name="Clarke C."/>
            <person name="Higgins E.E."/>
            <person name="Huebert T."/>
            <person name="Sharpe A.G."/>
            <person name="Parkin I.A."/>
        </authorList>
    </citation>
    <scope>NUCLEOTIDE SEQUENCE [LARGE SCALE GENOMIC DNA]</scope>
    <source>
        <strain evidence="9">cv. DH55</strain>
    </source>
</reference>
<feature type="compositionally biased region" description="Basic and acidic residues" evidence="7">
    <location>
        <begin position="86"/>
        <end position="116"/>
    </location>
</feature>
<reference evidence="10" key="2">
    <citation type="submission" date="2025-08" db="UniProtKB">
        <authorList>
            <consortium name="RefSeq"/>
        </authorList>
    </citation>
    <scope>IDENTIFICATION</scope>
    <source>
        <tissue evidence="10">Leaf</tissue>
    </source>
</reference>
<evidence type="ECO:0000313" key="9">
    <source>
        <dbReference type="Proteomes" id="UP000694864"/>
    </source>
</evidence>
<accession>A0ABM1RBI4</accession>
<dbReference type="InterPro" id="IPR045199">
    <property type="entry name" value="ATAD2-like"/>
</dbReference>
<evidence type="ECO:0000256" key="1">
    <source>
        <dbReference type="ARBA" id="ARBA00006914"/>
    </source>
</evidence>
<feature type="region of interest" description="Disordered" evidence="7">
    <location>
        <begin position="1"/>
        <end position="314"/>
    </location>
</feature>
<feature type="compositionally biased region" description="Acidic residues" evidence="7">
    <location>
        <begin position="186"/>
        <end position="216"/>
    </location>
</feature>
<dbReference type="GeneID" id="104767519"/>
<evidence type="ECO:0000256" key="6">
    <source>
        <dbReference type="ARBA" id="ARBA00022840"/>
    </source>
</evidence>
<feature type="compositionally biased region" description="Acidic residues" evidence="7">
    <location>
        <begin position="243"/>
        <end position="275"/>
    </location>
</feature>
<gene>
    <name evidence="10" type="primary">LOC104767519</name>
</gene>
<sequence>MKSSHEVRKNPLGSSPSGKKSKKLAAICEEEYKKNHGDSIDRDGGGGSGGLACADSELRRSSRVRKIPSILDASPAPPKKRQRFNNRGDRRRSSSIERVVTKEEEKGDLDSSDGWKSRLRSRRRNVGFQASRRQRGAVKGRRKHVFRDSSYELSEKAAVAREKEEERGFPKGGKLIKTTKTPVEVTEIESSEDEGKESDTSNSEDDESASESEDSMQADSEVREEDEKKKKTKATKRSVVLESENEADVDGTESESEEGTDTTDSETDDSDEEGESGTQGSAEKTGSETEANVDEMRDDTDVRMEAVQNESRNQMEGLENEIEMGVEDVITEMGVTVSGTGDGTGILEDDNDFGDKVENRKVDTLHPEQLREASIEVNESLKQNDVIGEPGVSSTPPHDKTEELSEFLIRVDESVEMLDVDELPIQNETGKKVVDSICTSLDRLGKPIFKQTRRCGLCGVGTDGKLPKKLMQDNGDSNVEEHSGSSSSEEPNYDILDGFGDDTGWLGRLLGPINDRFGISGTWVHQNCAVWSPEVYFAGVGCLKNIRAALFRGRSLKCTRCSRPGATIGCRVDRCPRTYHLVYYYSLSDVVKDIVQRLSYAGILDGGCDLVRSVASIPGADDCSLGSAQFMVHRVCRHPGLLGSASVDSTSKSGDAEDRHSNNFTRRKWGSGVRHNSLVKKSCVVFMPRIDLWAVKTETPLSEEVECDDNSVKENCSAIFPEMKEEKALQNAAQVSHAWNTFFEQVESLRVSTKMMILGGYFWPQALCTQAAMIALNRSFPLQESLAAAEFGVSSSNRAALPSFSVEEKDWLEALSRSPPPCSRRGAGIAASDIFSAPLPTYLVPSLLRPLCSLLVAFHLEERILLPPLLSKAAVDVQNVIRSALSDKKITEGGWWSHVDTLLQDVDVVKDIVQRLSYAGILDGGCDLVRSVASIPGADDCSLGSAQFMVHRVCRHPGLLGSASVDSTSKSGFQLLIAGGPKSGQRHLASCILHCFIGNAEMQKIDTATISQEGNGDLVLGITHLLIKCASRKSCVVFMPRIDLWAVKTETPLSEEVECDDDPVKENCSAIFPEMGEEKALQNAAQVSHAWNTFFEQVESLRVSTKMMILATSGMPYKLLPAKIQQFFKTDLSKEYQPTMSEAVPQFTVQVTENSDQDIAIDLSATELSRRAVQVFLHLVHQRTHTHCDIQKKYQREDPDHGCRDAGYQNNTDHGAREEAVGKSKPLDDGSLKVLPLPININVKAKSSLQLAVSTFGYQILRYPQFAELCWVTSKLKQGPSADVSGPWRGWPFNSCITRPCNSSEQIITASDSNNVKGKDSSGIVRGLIAVGLSAYRGTYLSLREVSIEVRKVLELLVGRISVKINAGKNRCRYIRILSQVAYLEDLVNSWVYAMRSFESTTQTESTNPLSCSVLNPSVSYEPTEQGTSDQSKGLEEDPKQDTQNMNLPDPVTSSNLTDSHQPVLEIANGRCGTNHEPFREDTGHLTTQSTDGLTLVKENGDVTDSHQPVLEIANGRSGTNHEPFREDTGHLTTQSMDGSTLVKENGDVISNTEIMIKDSGISSLQQAALLDLNSPAADHEKNETHHGSCEVETTTTAIAFQGETTSLENPNGSGEFNTLSLKDPDKSADLDHGKAWDGVHGLESASNMPEQVKQVEKTARTNPLDDLSLVCLYRCCSQCVSILQDSMHKLVTRELRVGRSYITTEGIHDAVSSLSVELIAAVRKFISPKNDGTTQEACPEKEACSCKRLSGNFLASVECCSHSAEELGSLDEANRYPSRKTWVEPVFIFKDGILVPVSTEDDRSLHCKYDRLCLGSLVELIATEMKPF</sequence>
<dbReference type="InterPro" id="IPR013083">
    <property type="entry name" value="Znf_RING/FYVE/PHD"/>
</dbReference>
<evidence type="ECO:0000256" key="3">
    <source>
        <dbReference type="ARBA" id="ARBA00022741"/>
    </source>
</evidence>
<evidence type="ECO:0000256" key="4">
    <source>
        <dbReference type="ARBA" id="ARBA00022771"/>
    </source>
</evidence>
<evidence type="ECO:0000256" key="7">
    <source>
        <dbReference type="SAM" id="MobiDB-lite"/>
    </source>
</evidence>
<evidence type="ECO:0000259" key="8">
    <source>
        <dbReference type="PROSITE" id="PS51805"/>
    </source>
</evidence>
<dbReference type="Gene3D" id="3.30.40.10">
    <property type="entry name" value="Zinc/RING finger domain, C3HC4 (zinc finger)"/>
    <property type="match status" value="1"/>
</dbReference>
<keyword evidence="4" id="KW-0863">Zinc-finger</keyword>
<evidence type="ECO:0000256" key="5">
    <source>
        <dbReference type="ARBA" id="ARBA00022833"/>
    </source>
</evidence>
<dbReference type="PANTHER" id="PTHR23069:SF7">
    <property type="entry name" value="P-LOOP CONTAINING NUCLEOSIDE TRIPHOSPHATE HYDROLASES SUPERFAMILY PROTEIN"/>
    <property type="match status" value="1"/>
</dbReference>
<feature type="compositionally biased region" description="Basic and acidic residues" evidence="7">
    <location>
        <begin position="146"/>
        <end position="169"/>
    </location>
</feature>
<keyword evidence="3" id="KW-0547">Nucleotide-binding</keyword>
<feature type="compositionally biased region" description="Polar residues" evidence="7">
    <location>
        <begin position="1404"/>
        <end position="1432"/>
    </location>
</feature>
<proteinExistence type="inferred from homology"/>
<protein>
    <submittedName>
        <fullName evidence="10">Uncharacterized protein LOC104767519</fullName>
    </submittedName>
</protein>
<feature type="region of interest" description="Disordered" evidence="7">
    <location>
        <begin position="469"/>
        <end position="492"/>
    </location>
</feature>